<feature type="transmembrane region" description="Helical" evidence="2">
    <location>
        <begin position="41"/>
        <end position="62"/>
    </location>
</feature>
<reference evidence="3 4" key="1">
    <citation type="submission" date="2018-11" db="EMBL/GenBank/DDBJ databases">
        <authorList>
            <consortium name="Pathogen Informatics"/>
        </authorList>
    </citation>
    <scope>NUCLEOTIDE SEQUENCE [LARGE SCALE GENOMIC DNA]</scope>
</reference>
<feature type="transmembrane region" description="Helical" evidence="2">
    <location>
        <begin position="103"/>
        <end position="123"/>
    </location>
</feature>
<feature type="transmembrane region" description="Helical" evidence="2">
    <location>
        <begin position="135"/>
        <end position="154"/>
    </location>
</feature>
<evidence type="ECO:0000313" key="4">
    <source>
        <dbReference type="Proteomes" id="UP000050761"/>
    </source>
</evidence>
<proteinExistence type="predicted"/>
<keyword evidence="2" id="KW-0812">Transmembrane</keyword>
<evidence type="ECO:0000256" key="2">
    <source>
        <dbReference type="SAM" id="Phobius"/>
    </source>
</evidence>
<gene>
    <name evidence="3" type="ORF">HPBE_LOCUS10849</name>
</gene>
<evidence type="ECO:0000256" key="1">
    <source>
        <dbReference type="SAM" id="MobiDB-lite"/>
    </source>
</evidence>
<keyword evidence="2" id="KW-1133">Transmembrane helix</keyword>
<feature type="region of interest" description="Disordered" evidence="1">
    <location>
        <begin position="208"/>
        <end position="228"/>
    </location>
</feature>
<evidence type="ECO:0000313" key="5">
    <source>
        <dbReference type="WBParaSite" id="HPBE_0001084801-mRNA-1"/>
    </source>
</evidence>
<feature type="compositionally biased region" description="Basic and acidic residues" evidence="1">
    <location>
        <begin position="208"/>
        <end position="222"/>
    </location>
</feature>
<dbReference type="EMBL" id="UZAH01026901">
    <property type="protein sequence ID" value="VDO86567.1"/>
    <property type="molecule type" value="Genomic_DNA"/>
</dbReference>
<reference evidence="5" key="2">
    <citation type="submission" date="2019-09" db="UniProtKB">
        <authorList>
            <consortium name="WormBaseParasite"/>
        </authorList>
    </citation>
    <scope>IDENTIFICATION</scope>
</reference>
<dbReference type="Gene3D" id="1.20.1070.10">
    <property type="entry name" value="Rhodopsin 7-helix transmembrane proteins"/>
    <property type="match status" value="1"/>
</dbReference>
<sequence>MAGSISAYCVLIVLGVCGALLNFPLIYTLVRSAKLRADSKLLITLAFGDTINCLALCLTGVYRYELYAHALESGLVPVETSRTCRKATFSDGFGQALYCFETFGYVTGLILNIVAYIGTRSVINADAAGDQLKRLRYYVAVAAISTLLVAVPDIKQLLIYHIKEANIDEWISQMFNWLCIIASSFNIFVYIALSRDFRRENKKKIPDQRRIGEVGSRQEEQQHSPPVAAKDTSDNFMRMLEKIEARSAGPSPIVIKGKHAIFDSLYRFFEKFTYDANNGRTSDGWYKPFKDPFDNDCGDLDDKKRLLERLFGSAKTLFRRRFECFKIQYKHQDFNVYDTLVRTHCTDAKLDCIDFDGLQCLVYDAGFQGSHSRMPAYQSYKEDARMLENLTSVNYVAKKKKPRSGRRDWKKDGDNRVPQAPMQLSHPRSINHASRSYQMKSIIAALRKTSNRTSMS</sequence>
<feature type="compositionally biased region" description="Basic and acidic residues" evidence="1">
    <location>
        <begin position="405"/>
        <end position="415"/>
    </location>
</feature>
<dbReference type="OrthoDB" id="5871371at2759"/>
<feature type="transmembrane region" description="Helical" evidence="2">
    <location>
        <begin position="174"/>
        <end position="193"/>
    </location>
</feature>
<dbReference type="WBParaSite" id="HPBE_0001084801-mRNA-1">
    <property type="protein sequence ID" value="HPBE_0001084801-mRNA-1"/>
    <property type="gene ID" value="HPBE_0001084801"/>
</dbReference>
<dbReference type="Proteomes" id="UP000050761">
    <property type="component" value="Unassembled WGS sequence"/>
</dbReference>
<accession>A0A3P7ZQX4</accession>
<keyword evidence="2" id="KW-0472">Membrane</keyword>
<dbReference type="SUPFAM" id="SSF81321">
    <property type="entry name" value="Family A G protein-coupled receptor-like"/>
    <property type="match status" value="1"/>
</dbReference>
<protein>
    <submittedName>
        <fullName evidence="5">G_PROTEIN_RECEP_F1_2 domain-containing protein</fullName>
    </submittedName>
</protein>
<feature type="region of interest" description="Disordered" evidence="1">
    <location>
        <begin position="400"/>
        <end position="431"/>
    </location>
</feature>
<evidence type="ECO:0000313" key="3">
    <source>
        <dbReference type="EMBL" id="VDO86567.1"/>
    </source>
</evidence>
<keyword evidence="4" id="KW-1185">Reference proteome</keyword>
<feature type="transmembrane region" description="Helical" evidence="2">
    <location>
        <begin position="6"/>
        <end position="29"/>
    </location>
</feature>
<dbReference type="AlphaFoldDB" id="A0A3P7ZQX4"/>
<name>A0A3P7ZQX4_HELPZ</name>
<organism evidence="3">
    <name type="scientific">Heligmosomoides polygyrus</name>
    <name type="common">Parasitic roundworm</name>
    <dbReference type="NCBI Taxonomy" id="6339"/>
    <lineage>
        <taxon>Eukaryota</taxon>
        <taxon>Metazoa</taxon>
        <taxon>Ecdysozoa</taxon>
        <taxon>Nematoda</taxon>
        <taxon>Chromadorea</taxon>
        <taxon>Rhabditida</taxon>
        <taxon>Rhabditina</taxon>
        <taxon>Rhabditomorpha</taxon>
        <taxon>Strongyloidea</taxon>
        <taxon>Heligmosomidae</taxon>
        <taxon>Heligmosomoides</taxon>
    </lineage>
</organism>